<dbReference type="EMBL" id="LAZR01000978">
    <property type="protein sequence ID" value="KKN53282.1"/>
    <property type="molecule type" value="Genomic_DNA"/>
</dbReference>
<sequence>MALEIDKTFEKLVEYLVEHEAAVATAMQQQGDPRPWMNFSGDKLKVSAAEKTEAELDAVFDRESLNQSYVQARSNETAKSREVALAKIAGDFLGACERDKRMQWRSRIRMVAHAAARRSGNGKASGPLRRSTVDYLERMFLKSREKVKQSG</sequence>
<accession>A0A0F9RTR9</accession>
<gene>
    <name evidence="1" type="ORF">LCGC14_0603820</name>
</gene>
<evidence type="ECO:0000313" key="1">
    <source>
        <dbReference type="EMBL" id="KKN53282.1"/>
    </source>
</evidence>
<comment type="caution">
    <text evidence="1">The sequence shown here is derived from an EMBL/GenBank/DDBJ whole genome shotgun (WGS) entry which is preliminary data.</text>
</comment>
<name>A0A0F9RTR9_9ZZZZ</name>
<organism evidence="1">
    <name type="scientific">marine sediment metagenome</name>
    <dbReference type="NCBI Taxonomy" id="412755"/>
    <lineage>
        <taxon>unclassified sequences</taxon>
        <taxon>metagenomes</taxon>
        <taxon>ecological metagenomes</taxon>
    </lineage>
</organism>
<protein>
    <submittedName>
        <fullName evidence="1">Uncharacterized protein</fullName>
    </submittedName>
</protein>
<dbReference type="AlphaFoldDB" id="A0A0F9RTR9"/>
<proteinExistence type="predicted"/>
<reference evidence="1" key="1">
    <citation type="journal article" date="2015" name="Nature">
        <title>Complex archaea that bridge the gap between prokaryotes and eukaryotes.</title>
        <authorList>
            <person name="Spang A."/>
            <person name="Saw J.H."/>
            <person name="Jorgensen S.L."/>
            <person name="Zaremba-Niedzwiedzka K."/>
            <person name="Martijn J."/>
            <person name="Lind A.E."/>
            <person name="van Eijk R."/>
            <person name="Schleper C."/>
            <person name="Guy L."/>
            <person name="Ettema T.J."/>
        </authorList>
    </citation>
    <scope>NUCLEOTIDE SEQUENCE</scope>
</reference>